<sequence>PDKDQKARESGHVFLSLIGGICVISHVRYQIEAEPLPRKEFKLGLENLFLINHTSGQERQCNSPLSPRGSLPYAGVVKGVYYRTVWVILISLYSMQFNVAC</sequence>
<reference evidence="1 2" key="1">
    <citation type="submission" date="2021-06" db="EMBL/GenBank/DDBJ databases">
        <title>Caerostris extrusa draft genome.</title>
        <authorList>
            <person name="Kono N."/>
            <person name="Arakawa K."/>
        </authorList>
    </citation>
    <scope>NUCLEOTIDE SEQUENCE [LARGE SCALE GENOMIC DNA]</scope>
</reference>
<organism evidence="1 2">
    <name type="scientific">Caerostris extrusa</name>
    <name type="common">Bark spider</name>
    <name type="synonym">Caerostris bankana</name>
    <dbReference type="NCBI Taxonomy" id="172846"/>
    <lineage>
        <taxon>Eukaryota</taxon>
        <taxon>Metazoa</taxon>
        <taxon>Ecdysozoa</taxon>
        <taxon>Arthropoda</taxon>
        <taxon>Chelicerata</taxon>
        <taxon>Arachnida</taxon>
        <taxon>Araneae</taxon>
        <taxon>Araneomorphae</taxon>
        <taxon>Entelegynae</taxon>
        <taxon>Araneoidea</taxon>
        <taxon>Araneidae</taxon>
        <taxon>Caerostris</taxon>
    </lineage>
</organism>
<evidence type="ECO:0000313" key="1">
    <source>
        <dbReference type="EMBL" id="GIY38593.1"/>
    </source>
</evidence>
<gene>
    <name evidence="1" type="ORF">CEXT_484261</name>
</gene>
<feature type="non-terminal residue" evidence="1">
    <location>
        <position position="1"/>
    </location>
</feature>
<proteinExistence type="predicted"/>
<dbReference type="EMBL" id="BPLR01010328">
    <property type="protein sequence ID" value="GIY38593.1"/>
    <property type="molecule type" value="Genomic_DNA"/>
</dbReference>
<comment type="caution">
    <text evidence="1">The sequence shown here is derived from an EMBL/GenBank/DDBJ whole genome shotgun (WGS) entry which is preliminary data.</text>
</comment>
<evidence type="ECO:0000313" key="2">
    <source>
        <dbReference type="Proteomes" id="UP001054945"/>
    </source>
</evidence>
<name>A0AAV4SW44_CAEEX</name>
<accession>A0AAV4SW44</accession>
<keyword evidence="2" id="KW-1185">Reference proteome</keyword>
<dbReference type="Proteomes" id="UP001054945">
    <property type="component" value="Unassembled WGS sequence"/>
</dbReference>
<protein>
    <submittedName>
        <fullName evidence="1">Uncharacterized protein</fullName>
    </submittedName>
</protein>
<dbReference type="AlphaFoldDB" id="A0AAV4SW44"/>